<dbReference type="AlphaFoldDB" id="E3S6V7"/>
<dbReference type="HOGENOM" id="CLU_900602_0_0_1"/>
<keyword evidence="2" id="KW-1185">Reference proteome</keyword>
<proteinExistence type="predicted"/>
<evidence type="ECO:0000313" key="1">
    <source>
        <dbReference type="EMBL" id="EFQ86258.1"/>
    </source>
</evidence>
<organism evidence="2">
    <name type="scientific">Pyrenophora teres f. teres (strain 0-1)</name>
    <name type="common">Barley net blotch fungus</name>
    <name type="synonym">Drechslera teres f. teres</name>
    <dbReference type="NCBI Taxonomy" id="861557"/>
    <lineage>
        <taxon>Eukaryota</taxon>
        <taxon>Fungi</taxon>
        <taxon>Dikarya</taxon>
        <taxon>Ascomycota</taxon>
        <taxon>Pezizomycotina</taxon>
        <taxon>Dothideomycetes</taxon>
        <taxon>Pleosporomycetidae</taxon>
        <taxon>Pleosporales</taxon>
        <taxon>Pleosporineae</taxon>
        <taxon>Pleosporaceae</taxon>
        <taxon>Pyrenophora</taxon>
    </lineage>
</organism>
<dbReference type="EMBL" id="GL537489">
    <property type="protein sequence ID" value="EFQ86258.1"/>
    <property type="molecule type" value="Genomic_DNA"/>
</dbReference>
<dbReference type="eggNOG" id="ENOG502TE27">
    <property type="taxonomic scope" value="Eukaryota"/>
</dbReference>
<dbReference type="KEGG" id="pte:PTT_18519"/>
<reference evidence="1 2" key="1">
    <citation type="journal article" date="2010" name="Genome Biol.">
        <title>A first genome assembly of the barley fungal pathogen Pyrenophora teres f. teres.</title>
        <authorList>
            <person name="Ellwood S.R."/>
            <person name="Liu Z."/>
            <person name="Syme R.A."/>
            <person name="Lai Z."/>
            <person name="Hane J.K."/>
            <person name="Keiper F."/>
            <person name="Moffat C.S."/>
            <person name="Oliver R.P."/>
            <person name="Friesen T.L."/>
        </authorList>
    </citation>
    <scope>NUCLEOTIDE SEQUENCE [LARGE SCALE GENOMIC DNA]</scope>
    <source>
        <strain evidence="1 2">0-1</strain>
    </source>
</reference>
<dbReference type="OrthoDB" id="3786918at2759"/>
<dbReference type="Proteomes" id="UP000001067">
    <property type="component" value="Unassembled WGS sequence"/>
</dbReference>
<protein>
    <submittedName>
        <fullName evidence="1">Uncharacterized protein</fullName>
    </submittedName>
</protein>
<gene>
    <name evidence="1" type="ORF">PTT_18519</name>
</gene>
<name>E3S6V7_PYRTT</name>
<accession>E3S6V7</accession>
<sequence length="309" mass="36141">MGWMKESYQMIAHSPAPRFRPSVYQHAAIIILELTETLPSPIAYQPPYSLDLENLPNNGMSKTTVQTSFLFLPTELRLRIASYALEQLPTNEEGLVHLGRHYNRSASNLNYKPSENLTIRLVCRQFNRDFSRLAIQKTTFVLYRGLARKIDAQPDELLRDVRKLVIPNCMVFHPLPEFLFNRECLHLDELCLYDTLESTVRHGKAVIYMLRCLKNVKRVSFSMDSCFKSQRLAYCRLIGEILKEDHYKRYDSPNAPQPETTWWSWIYSNDSALECLIVQEPKPIMAEQDYMLLMKPKVDELMKQMELLL</sequence>
<evidence type="ECO:0000313" key="2">
    <source>
        <dbReference type="Proteomes" id="UP000001067"/>
    </source>
</evidence>